<dbReference type="Gene3D" id="1.25.40.10">
    <property type="entry name" value="Tetratricopeptide repeat domain"/>
    <property type="match status" value="2"/>
</dbReference>
<reference evidence="16 17" key="1">
    <citation type="submission" date="2016-11" db="EMBL/GenBank/DDBJ databases">
        <title>Draft Genome Sequences of Nine Cyanobacterial Strains from Diverse Habitats.</title>
        <authorList>
            <person name="Zhu T."/>
            <person name="Hou S."/>
            <person name="Lu X."/>
            <person name="Hess W.R."/>
        </authorList>
    </citation>
    <scope>NUCLEOTIDE SEQUENCE [LARGE SCALE GENOMIC DNA]</scope>
    <source>
        <strain evidence="16 17">NIES-593</strain>
    </source>
</reference>
<dbReference type="PROSITE" id="PS50293">
    <property type="entry name" value="TPR_REGION"/>
    <property type="match status" value="2"/>
</dbReference>
<feature type="repeat" description="TPR" evidence="11">
    <location>
        <begin position="814"/>
        <end position="847"/>
    </location>
</feature>
<evidence type="ECO:0000313" key="17">
    <source>
        <dbReference type="Proteomes" id="UP000186868"/>
    </source>
</evidence>
<protein>
    <recommendedName>
        <fullName evidence="1">non-specific serine/threonine protein kinase</fullName>
        <ecNumber evidence="1">2.7.11.1</ecNumber>
    </recommendedName>
</protein>
<dbReference type="Pfam" id="PF00515">
    <property type="entry name" value="TPR_1"/>
    <property type="match status" value="2"/>
</dbReference>
<comment type="catalytic activity">
    <reaction evidence="10">
        <text>L-seryl-[protein] + ATP = O-phospho-L-seryl-[protein] + ADP + H(+)</text>
        <dbReference type="Rhea" id="RHEA:17989"/>
        <dbReference type="Rhea" id="RHEA-COMP:9863"/>
        <dbReference type="Rhea" id="RHEA-COMP:11604"/>
        <dbReference type="ChEBI" id="CHEBI:15378"/>
        <dbReference type="ChEBI" id="CHEBI:29999"/>
        <dbReference type="ChEBI" id="CHEBI:30616"/>
        <dbReference type="ChEBI" id="CHEBI:83421"/>
        <dbReference type="ChEBI" id="CHEBI:456216"/>
        <dbReference type="EC" id="2.7.11.1"/>
    </reaction>
</comment>
<dbReference type="Pfam" id="PF13414">
    <property type="entry name" value="TPR_11"/>
    <property type="match status" value="1"/>
</dbReference>
<dbReference type="Pfam" id="PF07719">
    <property type="entry name" value="TPR_2"/>
    <property type="match status" value="1"/>
</dbReference>
<evidence type="ECO:0000313" key="16">
    <source>
        <dbReference type="EMBL" id="OKH26735.1"/>
    </source>
</evidence>
<dbReference type="PANTHER" id="PTHR24363">
    <property type="entry name" value="SERINE/THREONINE PROTEIN KINASE"/>
    <property type="match status" value="1"/>
</dbReference>
<feature type="domain" description="Protein kinase" evidence="15">
    <location>
        <begin position="284"/>
        <end position="573"/>
    </location>
</feature>
<dbReference type="InterPro" id="IPR011990">
    <property type="entry name" value="TPR-like_helical_dom_sf"/>
</dbReference>
<dbReference type="GO" id="GO:0005524">
    <property type="term" value="F:ATP binding"/>
    <property type="evidence" value="ECO:0007669"/>
    <property type="project" value="UniProtKB-UniRule"/>
</dbReference>
<feature type="binding site" evidence="12">
    <location>
        <position position="315"/>
    </location>
    <ligand>
        <name>ATP</name>
        <dbReference type="ChEBI" id="CHEBI:30616"/>
    </ligand>
</feature>
<feature type="transmembrane region" description="Helical" evidence="14">
    <location>
        <begin position="572"/>
        <end position="597"/>
    </location>
</feature>
<dbReference type="InterPro" id="IPR019734">
    <property type="entry name" value="TPR_rpt"/>
</dbReference>
<dbReference type="OrthoDB" id="9801841at2"/>
<keyword evidence="14" id="KW-1133">Transmembrane helix</keyword>
<dbReference type="GO" id="GO:0004674">
    <property type="term" value="F:protein serine/threonine kinase activity"/>
    <property type="evidence" value="ECO:0007669"/>
    <property type="project" value="UniProtKB-KW"/>
</dbReference>
<dbReference type="SMART" id="SM00220">
    <property type="entry name" value="S_TKc"/>
    <property type="match status" value="2"/>
</dbReference>
<dbReference type="EC" id="2.7.11.1" evidence="1"/>
<dbReference type="Proteomes" id="UP000186868">
    <property type="component" value="Unassembled WGS sequence"/>
</dbReference>
<dbReference type="InterPro" id="IPR011009">
    <property type="entry name" value="Kinase-like_dom_sf"/>
</dbReference>
<accession>A0A1U7HT79</accession>
<evidence type="ECO:0000256" key="9">
    <source>
        <dbReference type="ARBA" id="ARBA00047899"/>
    </source>
</evidence>
<dbReference type="RefSeq" id="WP_073597869.1">
    <property type="nucleotide sequence ID" value="NZ_MRCB01000001.1"/>
</dbReference>
<keyword evidence="3" id="KW-0808">Transferase</keyword>
<evidence type="ECO:0000256" key="4">
    <source>
        <dbReference type="ARBA" id="ARBA00022737"/>
    </source>
</evidence>
<evidence type="ECO:0000256" key="11">
    <source>
        <dbReference type="PROSITE-ProRule" id="PRU00339"/>
    </source>
</evidence>
<dbReference type="SMART" id="SM00028">
    <property type="entry name" value="TPR"/>
    <property type="match status" value="7"/>
</dbReference>
<name>A0A1U7HT79_9CYAN</name>
<proteinExistence type="predicted"/>
<evidence type="ECO:0000256" key="3">
    <source>
        <dbReference type="ARBA" id="ARBA00022679"/>
    </source>
</evidence>
<evidence type="ECO:0000256" key="7">
    <source>
        <dbReference type="ARBA" id="ARBA00022803"/>
    </source>
</evidence>
<dbReference type="EMBL" id="MRCB01000001">
    <property type="protein sequence ID" value="OKH26735.1"/>
    <property type="molecule type" value="Genomic_DNA"/>
</dbReference>
<dbReference type="SUPFAM" id="SSF56112">
    <property type="entry name" value="Protein kinase-like (PK-like)"/>
    <property type="match status" value="2"/>
</dbReference>
<evidence type="ECO:0000256" key="14">
    <source>
        <dbReference type="SAM" id="Phobius"/>
    </source>
</evidence>
<dbReference type="AlphaFoldDB" id="A0A1U7HT79"/>
<dbReference type="PROSITE" id="PS50005">
    <property type="entry name" value="TPR"/>
    <property type="match status" value="5"/>
</dbReference>
<evidence type="ECO:0000256" key="6">
    <source>
        <dbReference type="ARBA" id="ARBA00022777"/>
    </source>
</evidence>
<dbReference type="PROSITE" id="PS00107">
    <property type="entry name" value="PROTEIN_KINASE_ATP"/>
    <property type="match status" value="2"/>
</dbReference>
<keyword evidence="7 11" id="KW-0802">TPR repeat</keyword>
<dbReference type="InterPro" id="IPR017441">
    <property type="entry name" value="Protein_kinase_ATP_BS"/>
</dbReference>
<comment type="catalytic activity">
    <reaction evidence="9">
        <text>L-threonyl-[protein] + ATP = O-phospho-L-threonyl-[protein] + ADP + H(+)</text>
        <dbReference type="Rhea" id="RHEA:46608"/>
        <dbReference type="Rhea" id="RHEA-COMP:11060"/>
        <dbReference type="Rhea" id="RHEA-COMP:11605"/>
        <dbReference type="ChEBI" id="CHEBI:15378"/>
        <dbReference type="ChEBI" id="CHEBI:30013"/>
        <dbReference type="ChEBI" id="CHEBI:30616"/>
        <dbReference type="ChEBI" id="CHEBI:61977"/>
        <dbReference type="ChEBI" id="CHEBI:456216"/>
        <dbReference type="EC" id="2.7.11.1"/>
    </reaction>
</comment>
<feature type="coiled-coil region" evidence="13">
    <location>
        <begin position="786"/>
        <end position="840"/>
    </location>
</feature>
<dbReference type="Pfam" id="PF00069">
    <property type="entry name" value="Pkinase"/>
    <property type="match status" value="2"/>
</dbReference>
<organism evidence="16 17">
    <name type="scientific">Hydrococcus rivularis NIES-593</name>
    <dbReference type="NCBI Taxonomy" id="1921803"/>
    <lineage>
        <taxon>Bacteria</taxon>
        <taxon>Bacillati</taxon>
        <taxon>Cyanobacteriota</taxon>
        <taxon>Cyanophyceae</taxon>
        <taxon>Pleurocapsales</taxon>
        <taxon>Hydrococcaceae</taxon>
        <taxon>Hydrococcus</taxon>
    </lineage>
</organism>
<evidence type="ECO:0000256" key="1">
    <source>
        <dbReference type="ARBA" id="ARBA00012513"/>
    </source>
</evidence>
<evidence type="ECO:0000256" key="8">
    <source>
        <dbReference type="ARBA" id="ARBA00022840"/>
    </source>
</evidence>
<dbReference type="STRING" id="1921803.NIES593_01405"/>
<keyword evidence="2 16" id="KW-0723">Serine/threonine-protein kinase</keyword>
<feature type="repeat" description="TPR" evidence="11">
    <location>
        <begin position="711"/>
        <end position="744"/>
    </location>
</feature>
<keyword evidence="13" id="KW-0175">Coiled coil</keyword>
<dbReference type="InterPro" id="IPR000719">
    <property type="entry name" value="Prot_kinase_dom"/>
</dbReference>
<feature type="repeat" description="TPR" evidence="11">
    <location>
        <begin position="677"/>
        <end position="710"/>
    </location>
</feature>
<dbReference type="PROSITE" id="PS50011">
    <property type="entry name" value="PROTEIN_KINASE_DOM"/>
    <property type="match status" value="2"/>
</dbReference>
<dbReference type="CDD" id="cd14014">
    <property type="entry name" value="STKc_PknB_like"/>
    <property type="match status" value="2"/>
</dbReference>
<keyword evidence="8 12" id="KW-0067">ATP-binding</keyword>
<feature type="repeat" description="TPR" evidence="11">
    <location>
        <begin position="746"/>
        <end position="779"/>
    </location>
</feature>
<dbReference type="SUPFAM" id="SSF48452">
    <property type="entry name" value="TPR-like"/>
    <property type="match status" value="1"/>
</dbReference>
<dbReference type="InterPro" id="IPR013105">
    <property type="entry name" value="TPR_2"/>
</dbReference>
<keyword evidence="14" id="KW-0472">Membrane</keyword>
<keyword evidence="14" id="KW-0812">Transmembrane</keyword>
<dbReference type="Gene3D" id="3.30.200.20">
    <property type="entry name" value="Phosphorylase Kinase, domain 1"/>
    <property type="match status" value="2"/>
</dbReference>
<comment type="caution">
    <text evidence="16">The sequence shown here is derived from an EMBL/GenBank/DDBJ whole genome shotgun (WGS) entry which is preliminary data.</text>
</comment>
<keyword evidence="17" id="KW-1185">Reference proteome</keyword>
<feature type="binding site" evidence="12">
    <location>
        <position position="43"/>
    </location>
    <ligand>
        <name>ATP</name>
        <dbReference type="ChEBI" id="CHEBI:30616"/>
    </ligand>
</feature>
<evidence type="ECO:0000256" key="5">
    <source>
        <dbReference type="ARBA" id="ARBA00022741"/>
    </source>
</evidence>
<keyword evidence="4" id="KW-0677">Repeat</keyword>
<evidence type="ECO:0000256" key="10">
    <source>
        <dbReference type="ARBA" id="ARBA00048679"/>
    </source>
</evidence>
<feature type="repeat" description="TPR" evidence="11">
    <location>
        <begin position="780"/>
        <end position="813"/>
    </location>
</feature>
<feature type="domain" description="Protein kinase" evidence="15">
    <location>
        <begin position="12"/>
        <end position="274"/>
    </location>
</feature>
<dbReference type="Gene3D" id="1.10.510.10">
    <property type="entry name" value="Transferase(Phosphotransferase) domain 1"/>
    <property type="match status" value="2"/>
</dbReference>
<sequence>MPNPGDLIGGRYQILNELGSGGFGTTYLAKDMELPNKPKCVVKQLQPRFNSRALWQNAKERFGTEAMVLRRLGNHDQIPQLIAHFEENEEFYLVQEFIDGEELRKEVCRKPFHETQVIEFLRDVLQVLDFVHQQGVIHRDIKPSNLIRRQSDGKIVLIDFGAVKEIGTLSFNAETQTLMTSVIGTPGYMAPEQQNGRPFFSSDIYALGRTAIYALTGQSPMELEDTETGDLTNWDKHVSVSPKLAAILNKMIRPKYSERYHSVAEVLRDLEPLLKIGQTVGGRYKIVGFLGGGRWSYTYVAENLWRKYQSPCVIKQLKSQGTADAVIVREAERRFSTELTVLEKLGDHPQIPKLLDHFEEDEEFYLVQAFIDGKDLGHEILPGKRWSEDKVIALLQDVLEILDFIHKNRVIHRDIKPSNLIRRRSDDKIVLIDFGVVKEIVSATSEKSGFGSSTQPIGTEGYMPPEQMAGRPAFGSDIYALGMTAIQALTGIYPDQFDTNPQTGEIIWQEGVQIDPRLAKILNKMICIDLAARYQSAAEILKDLKKIGRNLRPKLIKTNTNNRISLSTRPPWVRSLIGMILIPGGIGGFLFFLVYVIQVTQTAFLFRQADLKLRSQDYLSAINYYEDGLQNPPPFSGALLNFEKAWIQKAFALSALKRYNDMLQSCEAAIALKKESVYGWICKGSALDGLERYQDSIQAYGKAISIDPSSFEAWHNRGHSYLKLGKKDDAIANFNQAIAVGQGKNFVTWNDMGKMYFQYKEYEKARESYQESIKVKPDYLPAWIGLGNVQTVLKEYEEAIKSFNEALEINDEAFEAWYGKGRAEEGLRRYEEAVRSYERAIFIKPNYQPAIDARQRVIGQMR</sequence>
<evidence type="ECO:0000256" key="12">
    <source>
        <dbReference type="PROSITE-ProRule" id="PRU10141"/>
    </source>
</evidence>
<gene>
    <name evidence="16" type="ORF">NIES593_01405</name>
</gene>
<evidence type="ECO:0000256" key="13">
    <source>
        <dbReference type="SAM" id="Coils"/>
    </source>
</evidence>
<evidence type="ECO:0000256" key="2">
    <source>
        <dbReference type="ARBA" id="ARBA00022527"/>
    </source>
</evidence>
<evidence type="ECO:0000259" key="15">
    <source>
        <dbReference type="PROSITE" id="PS50011"/>
    </source>
</evidence>
<dbReference type="PANTHER" id="PTHR24363:SF0">
    <property type="entry name" value="SERINE_THREONINE KINASE LIKE DOMAIN CONTAINING 1"/>
    <property type="match status" value="1"/>
</dbReference>
<keyword evidence="6 16" id="KW-0418">Kinase</keyword>
<keyword evidence="5 12" id="KW-0547">Nucleotide-binding</keyword>